<dbReference type="SUPFAM" id="SSF56112">
    <property type="entry name" value="Protein kinase-like (PK-like)"/>
    <property type="match status" value="1"/>
</dbReference>
<evidence type="ECO:0000256" key="4">
    <source>
        <dbReference type="ARBA" id="ARBA00022741"/>
    </source>
</evidence>
<sequence length="417" mass="47094">HCLIAWDHRGQVKVTDLSTNGTWINGFKIGQDRTEVLQDGDTIVFGQYQDHPNSSLDDYRYIYRHKATAPLGTDLNTYYDVGDHLGQGNFGTVFKAVDRQTGKVFAIKAIRSKVARWVPSTPGRSPAADDDEEEKYMAQFTQEISVLEKLHHVNICRIREAFFKDPIVNLVLEYVDGGNLLDFIDKYNGLDEDMARHITHQIVVALAYVHDRGIIHRDLKPENILLTSDSPPVVKIADFGLAKADCNPQTKCGTPWYLAPEIAKQQKHEAYTNLVDSWSVGVTVFAMLTGQLPFIHDSTCDGDFNVNRTVQWAILNDVSLSKAARHFVEGLLQPHPGDRMSMSYAIQHPWLAAYGGAIVHRPDTMKTHKNTTILDEPAEEPKSPNSSKRGRTNQRDRNVRQRDGLEECIKRMSIIME</sequence>
<dbReference type="Proteomes" id="UP000053558">
    <property type="component" value="Unassembled WGS sequence"/>
</dbReference>
<dbReference type="SMART" id="SM00220">
    <property type="entry name" value="S_TKc"/>
    <property type="match status" value="1"/>
</dbReference>
<dbReference type="InterPro" id="IPR017441">
    <property type="entry name" value="Protein_kinase_ATP_BS"/>
</dbReference>
<evidence type="ECO:0000256" key="6">
    <source>
        <dbReference type="ARBA" id="ARBA00022840"/>
    </source>
</evidence>
<dbReference type="FunFam" id="1.10.510.10:FF:000571">
    <property type="entry name" value="Maternal embryonic leucine zipper kinase"/>
    <property type="match status" value="1"/>
</dbReference>
<dbReference type="Pfam" id="PF00498">
    <property type="entry name" value="FHA"/>
    <property type="match status" value="1"/>
</dbReference>
<comment type="caution">
    <text evidence="15">The sequence shown here is derived from an EMBL/GenBank/DDBJ whole genome shotgun (WGS) entry which is preliminary data.</text>
</comment>
<gene>
    <name evidence="15" type="ORF">CONPUDRAFT_48017</name>
</gene>
<evidence type="ECO:0000256" key="8">
    <source>
        <dbReference type="PIRSR" id="PIRSR630616-2"/>
    </source>
</evidence>
<evidence type="ECO:0000259" key="14">
    <source>
        <dbReference type="PROSITE" id="PS50011"/>
    </source>
</evidence>
<comment type="similarity">
    <text evidence="1">Belongs to the protein kinase superfamily. CAMK Ser/Thr protein kinase family. CHEK2 subfamily.</text>
</comment>
<dbReference type="PROSITE" id="PS50006">
    <property type="entry name" value="FHA_DOMAIN"/>
    <property type="match status" value="1"/>
</dbReference>
<protein>
    <submittedName>
        <fullName evidence="15">Kinase-like protein</fullName>
    </submittedName>
</protein>
<feature type="binding site" evidence="8">
    <location>
        <begin position="222"/>
        <end position="223"/>
    </location>
    <ligand>
        <name>ATP</name>
        <dbReference type="ChEBI" id="CHEBI:30616"/>
    </ligand>
</feature>
<dbReference type="EMBL" id="JH711574">
    <property type="protein sequence ID" value="EIW85776.1"/>
    <property type="molecule type" value="Genomic_DNA"/>
</dbReference>
<keyword evidence="2 11" id="KW-0723">Serine/threonine-protein kinase</keyword>
<dbReference type="Gene3D" id="1.10.510.10">
    <property type="entry name" value="Transferase(Phosphotransferase) domain 1"/>
    <property type="match status" value="1"/>
</dbReference>
<feature type="binding site" evidence="8 10">
    <location>
        <position position="108"/>
    </location>
    <ligand>
        <name>ATP</name>
        <dbReference type="ChEBI" id="CHEBI:30616"/>
    </ligand>
</feature>
<dbReference type="PROSITE" id="PS50011">
    <property type="entry name" value="PROTEIN_KINASE_DOM"/>
    <property type="match status" value="1"/>
</dbReference>
<evidence type="ECO:0000259" key="13">
    <source>
        <dbReference type="PROSITE" id="PS50006"/>
    </source>
</evidence>
<feature type="non-terminal residue" evidence="15">
    <location>
        <position position="1"/>
    </location>
</feature>
<feature type="domain" description="Protein kinase" evidence="14">
    <location>
        <begin position="79"/>
        <end position="351"/>
    </location>
</feature>
<proteinExistence type="inferred from homology"/>
<keyword evidence="3" id="KW-0808">Transferase</keyword>
<dbReference type="SUPFAM" id="SSF49879">
    <property type="entry name" value="SMAD/FHA domain"/>
    <property type="match status" value="1"/>
</dbReference>
<feature type="cross-link" description="Glycyl lysine isopeptide (Lys-Gly) (interchain with G-Cter in SUMO2)" evidence="9">
    <location>
        <position position="220"/>
    </location>
</feature>
<keyword evidence="6 8" id="KW-0067">ATP-binding</keyword>
<dbReference type="InterPro" id="IPR011009">
    <property type="entry name" value="Kinase-like_dom_sf"/>
</dbReference>
<feature type="active site" description="Proton acceptor" evidence="7">
    <location>
        <position position="218"/>
    </location>
</feature>
<feature type="region of interest" description="Disordered" evidence="12">
    <location>
        <begin position="370"/>
        <end position="404"/>
    </location>
</feature>
<dbReference type="Pfam" id="PF00069">
    <property type="entry name" value="Pkinase"/>
    <property type="match status" value="1"/>
</dbReference>
<dbReference type="InterPro" id="IPR030616">
    <property type="entry name" value="Aur-like"/>
</dbReference>
<evidence type="ECO:0000256" key="2">
    <source>
        <dbReference type="ARBA" id="ARBA00022527"/>
    </source>
</evidence>
<evidence type="ECO:0000313" key="16">
    <source>
        <dbReference type="Proteomes" id="UP000053558"/>
    </source>
</evidence>
<dbReference type="Gene3D" id="2.60.200.20">
    <property type="match status" value="1"/>
</dbReference>
<dbReference type="PROSITE" id="PS00108">
    <property type="entry name" value="PROTEIN_KINASE_ST"/>
    <property type="match status" value="1"/>
</dbReference>
<dbReference type="PANTHER" id="PTHR24350">
    <property type="entry name" value="SERINE/THREONINE-PROTEIN KINASE IAL-RELATED"/>
    <property type="match status" value="1"/>
</dbReference>
<evidence type="ECO:0000256" key="11">
    <source>
        <dbReference type="RuleBase" id="RU000304"/>
    </source>
</evidence>
<dbReference type="PROSITE" id="PS00107">
    <property type="entry name" value="PROTEIN_KINASE_ATP"/>
    <property type="match status" value="1"/>
</dbReference>
<dbReference type="OMA" id="YACKIMA"/>
<feature type="compositionally biased region" description="Basic and acidic residues" evidence="12">
    <location>
        <begin position="393"/>
        <end position="404"/>
    </location>
</feature>
<dbReference type="InterPro" id="IPR008271">
    <property type="entry name" value="Ser/Thr_kinase_AS"/>
</dbReference>
<organism evidence="15 16">
    <name type="scientific">Coniophora puteana (strain RWD-64-598)</name>
    <name type="common">Brown rot fungus</name>
    <dbReference type="NCBI Taxonomy" id="741705"/>
    <lineage>
        <taxon>Eukaryota</taxon>
        <taxon>Fungi</taxon>
        <taxon>Dikarya</taxon>
        <taxon>Basidiomycota</taxon>
        <taxon>Agaricomycotina</taxon>
        <taxon>Agaricomycetes</taxon>
        <taxon>Agaricomycetidae</taxon>
        <taxon>Boletales</taxon>
        <taxon>Coniophorineae</taxon>
        <taxon>Coniophoraceae</taxon>
        <taxon>Coniophora</taxon>
    </lineage>
</organism>
<dbReference type="GeneID" id="19207246"/>
<dbReference type="OrthoDB" id="10252171at2759"/>
<dbReference type="InterPro" id="IPR000253">
    <property type="entry name" value="FHA_dom"/>
</dbReference>
<evidence type="ECO:0000256" key="10">
    <source>
        <dbReference type="PROSITE-ProRule" id="PRU10141"/>
    </source>
</evidence>
<keyword evidence="5 15" id="KW-0418">Kinase</keyword>
<name>A0A5M3N376_CONPW</name>
<dbReference type="InterPro" id="IPR008984">
    <property type="entry name" value="SMAD_FHA_dom_sf"/>
</dbReference>
<feature type="binding site" evidence="8">
    <location>
        <position position="238"/>
    </location>
    <ligand>
        <name>ATP</name>
        <dbReference type="ChEBI" id="CHEBI:30616"/>
    </ligand>
</feature>
<evidence type="ECO:0000256" key="1">
    <source>
        <dbReference type="ARBA" id="ARBA00005575"/>
    </source>
</evidence>
<dbReference type="GO" id="GO:0005524">
    <property type="term" value="F:ATP binding"/>
    <property type="evidence" value="ECO:0007669"/>
    <property type="project" value="UniProtKB-UniRule"/>
</dbReference>
<feature type="domain" description="FHA" evidence="13">
    <location>
        <begin position="1"/>
        <end position="29"/>
    </location>
</feature>
<dbReference type="KEGG" id="cput:CONPUDRAFT_48017"/>
<keyword evidence="4 8" id="KW-0547">Nucleotide-binding</keyword>
<reference evidence="16" key="1">
    <citation type="journal article" date="2012" name="Science">
        <title>The Paleozoic origin of enzymatic lignin decomposition reconstructed from 31 fungal genomes.</title>
        <authorList>
            <person name="Floudas D."/>
            <person name="Binder M."/>
            <person name="Riley R."/>
            <person name="Barry K."/>
            <person name="Blanchette R.A."/>
            <person name="Henrissat B."/>
            <person name="Martinez A.T."/>
            <person name="Otillar R."/>
            <person name="Spatafora J.W."/>
            <person name="Yadav J.S."/>
            <person name="Aerts A."/>
            <person name="Benoit I."/>
            <person name="Boyd A."/>
            <person name="Carlson A."/>
            <person name="Copeland A."/>
            <person name="Coutinho P.M."/>
            <person name="de Vries R.P."/>
            <person name="Ferreira P."/>
            <person name="Findley K."/>
            <person name="Foster B."/>
            <person name="Gaskell J."/>
            <person name="Glotzer D."/>
            <person name="Gorecki P."/>
            <person name="Heitman J."/>
            <person name="Hesse C."/>
            <person name="Hori C."/>
            <person name="Igarashi K."/>
            <person name="Jurgens J.A."/>
            <person name="Kallen N."/>
            <person name="Kersten P."/>
            <person name="Kohler A."/>
            <person name="Kuees U."/>
            <person name="Kumar T.K.A."/>
            <person name="Kuo A."/>
            <person name="LaButti K."/>
            <person name="Larrondo L.F."/>
            <person name="Lindquist E."/>
            <person name="Ling A."/>
            <person name="Lombard V."/>
            <person name="Lucas S."/>
            <person name="Lundell T."/>
            <person name="Martin R."/>
            <person name="McLaughlin D.J."/>
            <person name="Morgenstern I."/>
            <person name="Morin E."/>
            <person name="Murat C."/>
            <person name="Nagy L.G."/>
            <person name="Nolan M."/>
            <person name="Ohm R.A."/>
            <person name="Patyshakuliyeva A."/>
            <person name="Rokas A."/>
            <person name="Ruiz-Duenas F.J."/>
            <person name="Sabat G."/>
            <person name="Salamov A."/>
            <person name="Samejima M."/>
            <person name="Schmutz J."/>
            <person name="Slot J.C."/>
            <person name="St John F."/>
            <person name="Stenlid J."/>
            <person name="Sun H."/>
            <person name="Sun S."/>
            <person name="Syed K."/>
            <person name="Tsang A."/>
            <person name="Wiebenga A."/>
            <person name="Young D."/>
            <person name="Pisabarro A."/>
            <person name="Eastwood D.C."/>
            <person name="Martin F."/>
            <person name="Cullen D."/>
            <person name="Grigoriev I.V."/>
            <person name="Hibbett D.S."/>
        </authorList>
    </citation>
    <scope>NUCLEOTIDE SEQUENCE [LARGE SCALE GENOMIC DNA]</scope>
    <source>
        <strain evidence="16">RWD-64-598 SS2</strain>
    </source>
</reference>
<evidence type="ECO:0000256" key="7">
    <source>
        <dbReference type="PIRSR" id="PIRSR630616-1"/>
    </source>
</evidence>
<evidence type="ECO:0000313" key="15">
    <source>
        <dbReference type="EMBL" id="EIW85776.1"/>
    </source>
</evidence>
<keyword evidence="16" id="KW-1185">Reference proteome</keyword>
<evidence type="ECO:0000256" key="12">
    <source>
        <dbReference type="SAM" id="MobiDB-lite"/>
    </source>
</evidence>
<evidence type="ECO:0000256" key="3">
    <source>
        <dbReference type="ARBA" id="ARBA00022679"/>
    </source>
</evidence>
<dbReference type="RefSeq" id="XP_007764054.1">
    <property type="nucleotide sequence ID" value="XM_007765864.1"/>
</dbReference>
<accession>A0A5M3N376</accession>
<evidence type="ECO:0000256" key="9">
    <source>
        <dbReference type="PIRSR" id="PIRSR630616-3"/>
    </source>
</evidence>
<dbReference type="GO" id="GO:0004674">
    <property type="term" value="F:protein serine/threonine kinase activity"/>
    <property type="evidence" value="ECO:0007669"/>
    <property type="project" value="UniProtKB-KW"/>
</dbReference>
<dbReference type="InterPro" id="IPR000719">
    <property type="entry name" value="Prot_kinase_dom"/>
</dbReference>
<dbReference type="AlphaFoldDB" id="A0A5M3N376"/>
<evidence type="ECO:0000256" key="5">
    <source>
        <dbReference type="ARBA" id="ARBA00022777"/>
    </source>
</evidence>